<comment type="caution">
    <text evidence="1">The sequence shown here is derived from an EMBL/GenBank/DDBJ whole genome shotgun (WGS) entry which is preliminary data.</text>
</comment>
<evidence type="ECO:0000313" key="1">
    <source>
        <dbReference type="EMBL" id="MEJ8656954.1"/>
    </source>
</evidence>
<keyword evidence="2" id="KW-1185">Reference proteome</keyword>
<name>A0ACC6QFB1_9ACTN</name>
<reference evidence="1" key="1">
    <citation type="submission" date="2024-03" db="EMBL/GenBank/DDBJ databases">
        <title>Novel Streptomyces species of biotechnological and ecological value are a feature of Machair soil.</title>
        <authorList>
            <person name="Prole J.R."/>
            <person name="Goodfellow M."/>
            <person name="Allenby N."/>
            <person name="Ward A.C."/>
        </authorList>
    </citation>
    <scope>NUCLEOTIDE SEQUENCE</scope>
    <source>
        <strain evidence="1">MS1.AVA.4</strain>
    </source>
</reference>
<evidence type="ECO:0000313" key="2">
    <source>
        <dbReference type="Proteomes" id="UP001375539"/>
    </source>
</evidence>
<dbReference type="Proteomes" id="UP001375539">
    <property type="component" value="Unassembled WGS sequence"/>
</dbReference>
<organism evidence="1 2">
    <name type="scientific">Streptomyces pratisoli</name>
    <dbReference type="NCBI Taxonomy" id="3139917"/>
    <lineage>
        <taxon>Bacteria</taxon>
        <taxon>Bacillati</taxon>
        <taxon>Actinomycetota</taxon>
        <taxon>Actinomycetes</taxon>
        <taxon>Kitasatosporales</taxon>
        <taxon>Streptomycetaceae</taxon>
        <taxon>Streptomyces</taxon>
    </lineage>
</organism>
<accession>A0ACC6QFB1</accession>
<dbReference type="EMBL" id="JBBKAI010000002">
    <property type="protein sequence ID" value="MEJ8656954.1"/>
    <property type="molecule type" value="Genomic_DNA"/>
</dbReference>
<sequence>MTARSASAALVALRRVLRQDGDDTWAVRLLPRAVFGLAAAYTLFVLASAGMSSFIAVCAVLLLVAALWLLRSRGQLLLALASTVVTVAITGYLAAVGDIARGAASGLLSGQAVFGYWALSGMAVLGAWMVRSHPGRRGVTVVIADVIMVMTAAAGTIVPSLSVPLGFTGVVAVLAVRGGGAAAVRRGVRRAKALVGRRLAAARPTDGQ</sequence>
<gene>
    <name evidence="1" type="ORF">WKI58_10515</name>
</gene>
<proteinExistence type="predicted"/>
<protein>
    <submittedName>
        <fullName evidence="1">Uncharacterized protein</fullName>
    </submittedName>
</protein>